<comment type="subcellular location">
    <subcellularLocation>
        <location evidence="1">Membrane</location>
        <topology evidence="1">Multi-pass membrane protein</topology>
    </subcellularLocation>
</comment>
<name>A0A853I020_9GAMM</name>
<protein>
    <submittedName>
        <fullName evidence="8">O-glycosylation ligase, exosortase A system-associated</fullName>
    </submittedName>
</protein>
<evidence type="ECO:0000256" key="4">
    <source>
        <dbReference type="ARBA" id="ARBA00023136"/>
    </source>
</evidence>
<gene>
    <name evidence="8" type="ORF">H0A36_01755</name>
</gene>
<evidence type="ECO:0000313" key="8">
    <source>
        <dbReference type="EMBL" id="NYZ64712.1"/>
    </source>
</evidence>
<keyword evidence="8" id="KW-0436">Ligase</keyword>
<dbReference type="InterPro" id="IPR007016">
    <property type="entry name" value="O-antigen_ligase-rel_domated"/>
</dbReference>
<feature type="transmembrane region" description="Helical" evidence="5">
    <location>
        <begin position="170"/>
        <end position="186"/>
    </location>
</feature>
<dbReference type="PANTHER" id="PTHR37422">
    <property type="entry name" value="TEICHURONIC ACID BIOSYNTHESIS PROTEIN TUAE"/>
    <property type="match status" value="1"/>
</dbReference>
<feature type="transmembrane region" description="Helical" evidence="5">
    <location>
        <begin position="384"/>
        <end position="411"/>
    </location>
</feature>
<sequence>MRDIIVTLIVFGCLPLVFRRPHIGIFLFAWISYMNPHRLGWGFAYNFPFAYIVAIVTIFAFLVSKENKKLPVTPVTVTLILFIIWINISTLFAIYPEDALVSYIEVMKVQFFVFLSMILIQSKERIHGLVWVMALSVGFFGIKGGVFSLLTGLSHRVWGPPGSVIEGNNELGVALLMIIPLFVYLYQNSSKKMVKRFLLASIMLCALSVLSTFSRGAFLAFACMLGFLWLKSNHKLPLAIVFIVSLLTITPFLPSHWFERMGSIPVVGKYITNADEGPEIDDSGLGRLSAWEMAFNLAKSRVTGGSFKIWTPENFAIYSNPERVHDAHSIYFEVMGEQGFIGLFLFLLLFTFAWRTGSWIIRHTKNRSDMLWANQLARMIQVSIIAYATGGAFLGLAYFDLVYHFLCLLVVTQLWVKQQLANPVIDDSLLSEEGVKSAVPDRQKWPWEK</sequence>
<dbReference type="InterPro" id="IPR051533">
    <property type="entry name" value="WaaL-like"/>
</dbReference>
<keyword evidence="9" id="KW-1185">Reference proteome</keyword>
<feature type="transmembrane region" description="Helical" evidence="5">
    <location>
        <begin position="198"/>
        <end position="230"/>
    </location>
</feature>
<dbReference type="GO" id="GO:0016020">
    <property type="term" value="C:membrane"/>
    <property type="evidence" value="ECO:0007669"/>
    <property type="project" value="UniProtKB-SubCell"/>
</dbReference>
<feature type="transmembrane region" description="Helical" evidence="5">
    <location>
        <begin position="43"/>
        <end position="63"/>
    </location>
</feature>
<keyword evidence="2 5" id="KW-0812">Transmembrane</keyword>
<dbReference type="EMBL" id="JACCKB010000002">
    <property type="protein sequence ID" value="NYZ64712.1"/>
    <property type="molecule type" value="Genomic_DNA"/>
</dbReference>
<organism evidence="8 9">
    <name type="scientific">Spartinivicinus marinus</name>
    <dbReference type="NCBI Taxonomy" id="2994442"/>
    <lineage>
        <taxon>Bacteria</taxon>
        <taxon>Pseudomonadati</taxon>
        <taxon>Pseudomonadota</taxon>
        <taxon>Gammaproteobacteria</taxon>
        <taxon>Oceanospirillales</taxon>
        <taxon>Zooshikellaceae</taxon>
        <taxon>Spartinivicinus</taxon>
    </lineage>
</organism>
<feature type="transmembrane region" description="Helical" evidence="5">
    <location>
        <begin position="101"/>
        <end position="120"/>
    </location>
</feature>
<evidence type="ECO:0000256" key="2">
    <source>
        <dbReference type="ARBA" id="ARBA00022692"/>
    </source>
</evidence>
<dbReference type="AlphaFoldDB" id="A0A853I020"/>
<evidence type="ECO:0000313" key="9">
    <source>
        <dbReference type="Proteomes" id="UP000569732"/>
    </source>
</evidence>
<dbReference type="RefSeq" id="WP_180566749.1">
    <property type="nucleotide sequence ID" value="NZ_JACCKB010000002.1"/>
</dbReference>
<dbReference type="NCBIfam" id="TIGR03097">
    <property type="entry name" value="PEP_O_lig_1"/>
    <property type="match status" value="1"/>
</dbReference>
<dbReference type="InterPro" id="IPR017528">
    <property type="entry name" value="CHP03097O-antigen_lig-rel"/>
</dbReference>
<feature type="domain" description="O-antigen ligase-related" evidence="6">
    <location>
        <begin position="201"/>
        <end position="347"/>
    </location>
</feature>
<accession>A0A853I020</accession>
<dbReference type="PANTHER" id="PTHR37422:SF13">
    <property type="entry name" value="LIPOPOLYSACCHARIDE BIOSYNTHESIS PROTEIN PA4999-RELATED"/>
    <property type="match status" value="1"/>
</dbReference>
<dbReference type="InterPro" id="IPR045979">
    <property type="entry name" value="DUF5935"/>
</dbReference>
<feature type="transmembrane region" description="Helical" evidence="5">
    <location>
        <begin position="75"/>
        <end position="95"/>
    </location>
</feature>
<dbReference type="Proteomes" id="UP000569732">
    <property type="component" value="Unassembled WGS sequence"/>
</dbReference>
<reference evidence="8 9" key="1">
    <citation type="submission" date="2020-07" db="EMBL/GenBank/DDBJ databases">
        <title>Endozoicomonas sp. nov., isolated from sediment.</title>
        <authorList>
            <person name="Gu T."/>
        </authorList>
    </citation>
    <scope>NUCLEOTIDE SEQUENCE [LARGE SCALE GENOMIC DNA]</scope>
    <source>
        <strain evidence="8 9">SM1973</strain>
    </source>
</reference>
<evidence type="ECO:0000256" key="3">
    <source>
        <dbReference type="ARBA" id="ARBA00022989"/>
    </source>
</evidence>
<evidence type="ECO:0000259" key="7">
    <source>
        <dbReference type="Pfam" id="PF19358"/>
    </source>
</evidence>
<dbReference type="GO" id="GO:0016874">
    <property type="term" value="F:ligase activity"/>
    <property type="evidence" value="ECO:0007669"/>
    <property type="project" value="UniProtKB-KW"/>
</dbReference>
<keyword evidence="3 5" id="KW-1133">Transmembrane helix</keyword>
<feature type="transmembrane region" description="Helical" evidence="5">
    <location>
        <begin position="129"/>
        <end position="150"/>
    </location>
</feature>
<feature type="domain" description="DUF5935" evidence="7">
    <location>
        <begin position="1"/>
        <end position="188"/>
    </location>
</feature>
<proteinExistence type="predicted"/>
<keyword evidence="4 5" id="KW-0472">Membrane</keyword>
<feature type="transmembrane region" description="Helical" evidence="5">
    <location>
        <begin position="236"/>
        <end position="253"/>
    </location>
</feature>
<comment type="caution">
    <text evidence="8">The sequence shown here is derived from an EMBL/GenBank/DDBJ whole genome shotgun (WGS) entry which is preliminary data.</text>
</comment>
<feature type="transmembrane region" description="Helical" evidence="5">
    <location>
        <begin position="340"/>
        <end position="361"/>
    </location>
</feature>
<dbReference type="Pfam" id="PF04932">
    <property type="entry name" value="Wzy_C"/>
    <property type="match status" value="1"/>
</dbReference>
<dbReference type="Pfam" id="PF19358">
    <property type="entry name" value="DUF5935"/>
    <property type="match status" value="1"/>
</dbReference>
<evidence type="ECO:0000256" key="5">
    <source>
        <dbReference type="SAM" id="Phobius"/>
    </source>
</evidence>
<evidence type="ECO:0000256" key="1">
    <source>
        <dbReference type="ARBA" id="ARBA00004141"/>
    </source>
</evidence>
<evidence type="ECO:0000259" key="6">
    <source>
        <dbReference type="Pfam" id="PF04932"/>
    </source>
</evidence>